<proteinExistence type="predicted"/>
<organism evidence="2 3">
    <name type="scientific">Stackebrandtia albiflava</name>
    <dbReference type="NCBI Taxonomy" id="406432"/>
    <lineage>
        <taxon>Bacteria</taxon>
        <taxon>Bacillati</taxon>
        <taxon>Actinomycetota</taxon>
        <taxon>Actinomycetes</taxon>
        <taxon>Glycomycetales</taxon>
        <taxon>Glycomycetaceae</taxon>
        <taxon>Stackebrandtia</taxon>
    </lineage>
</organism>
<protein>
    <recommendedName>
        <fullName evidence="1">ATP-grasp domain-containing protein</fullName>
    </recommendedName>
</protein>
<comment type="caution">
    <text evidence="2">The sequence shown here is derived from an EMBL/GenBank/DDBJ whole genome shotgun (WGS) entry which is preliminary data.</text>
</comment>
<evidence type="ECO:0000259" key="1">
    <source>
        <dbReference type="Pfam" id="PF14243"/>
    </source>
</evidence>
<feature type="domain" description="ATP-grasp" evidence="1">
    <location>
        <begin position="162"/>
        <end position="299"/>
    </location>
</feature>
<gene>
    <name evidence="2" type="ORF">LX16_2986</name>
</gene>
<reference evidence="2 3" key="1">
    <citation type="journal article" date="2013" name="Stand. Genomic Sci.">
        <title>Genomic Encyclopedia of Type Strains, Phase I: The one thousand microbial genomes (KMG-I) project.</title>
        <authorList>
            <person name="Kyrpides N.C."/>
            <person name="Woyke T."/>
            <person name="Eisen J.A."/>
            <person name="Garrity G."/>
            <person name="Lilburn T.G."/>
            <person name="Beck B.J."/>
            <person name="Whitman W.B."/>
            <person name="Hugenholtz P."/>
            <person name="Klenk H.P."/>
        </authorList>
    </citation>
    <scope>NUCLEOTIDE SEQUENCE [LARGE SCALE GENOMIC DNA]</scope>
    <source>
        <strain evidence="2 3">DSM 45044</strain>
    </source>
</reference>
<accession>A0A562V2Y8</accession>
<name>A0A562V2Y8_9ACTN</name>
<evidence type="ECO:0000313" key="3">
    <source>
        <dbReference type="Proteomes" id="UP000321617"/>
    </source>
</evidence>
<evidence type="ECO:0000313" key="2">
    <source>
        <dbReference type="EMBL" id="TWJ12231.1"/>
    </source>
</evidence>
<dbReference type="EMBL" id="VLLL01000006">
    <property type="protein sequence ID" value="TWJ12231.1"/>
    <property type="molecule type" value="Genomic_DNA"/>
</dbReference>
<sequence length="306" mass="32836">MTGPAATVTPPGMRGFHTIAVMPNVVLYCADPLRPRAVDSHFAAEARRARELGGTVALVDHDALTRGDATAAVARVPKDTGPVWYRGWMVSAERYAALDAALRERGTRLATTPAMYRTAHELPGWYEVLASVTPESAWFAMEPGARPSTADVMAVAATLPPGAAVVKDHVKSRKHEPDAFHIADLAAAGDVHAVVTRFAERQGTDLAGGIVLRAWEPFRGAESRVWWVDGVPVATGPHPDADGDPEPPALDALRELVPRLDCRFVTTDVVRHADGRTRLVELGDGQVSDHPRDRDPTPLLTALLAA</sequence>
<dbReference type="AlphaFoldDB" id="A0A562V2Y8"/>
<keyword evidence="3" id="KW-1185">Reference proteome</keyword>
<dbReference type="InterPro" id="IPR025643">
    <property type="entry name" value="R2K_3"/>
</dbReference>
<dbReference type="Proteomes" id="UP000321617">
    <property type="component" value="Unassembled WGS sequence"/>
</dbReference>
<dbReference type="Pfam" id="PF14243">
    <property type="entry name" value="R2K_3"/>
    <property type="match status" value="1"/>
</dbReference>